<protein>
    <submittedName>
        <fullName evidence="3">SdpI family protein</fullName>
    </submittedName>
</protein>
<keyword evidence="4" id="KW-1185">Reference proteome</keyword>
<feature type="compositionally biased region" description="Low complexity" evidence="1">
    <location>
        <begin position="362"/>
        <end position="375"/>
    </location>
</feature>
<evidence type="ECO:0000256" key="1">
    <source>
        <dbReference type="SAM" id="MobiDB-lite"/>
    </source>
</evidence>
<evidence type="ECO:0000313" key="3">
    <source>
        <dbReference type="EMBL" id="GLF93638.1"/>
    </source>
</evidence>
<gene>
    <name evidence="3" type="ORF">SYYSPA8_05095</name>
</gene>
<dbReference type="RefSeq" id="WP_323445743.1">
    <property type="nucleotide sequence ID" value="NZ_BSBI01000002.1"/>
</dbReference>
<feature type="region of interest" description="Disordered" evidence="1">
    <location>
        <begin position="328"/>
        <end position="430"/>
    </location>
</feature>
<sequence>MNLKSKDLLILLVCGLFPAALAWPLRWPAPLWGLVTLTVLAGVLLMLVVRKSAGAASADAPGTGFANGEPEPPAVPPYQEARMRNVPLPSGSEGYDFLFSATVWWRPMDVAYSSVDGNLQSVAAAAVLSRARAVTLREHPERVDFTRYLLDGALGVPQRDDTALVSVMAADIGLTLAPEDRSRLDRAGEIRKAEEAWERERQYERNKRAYLGSEVLNSTGSAVVWWLARHDNEIEKAVDMIGPLAQISAAANDTEVPELFRHLVPRATVTQEDGGDSQPFTGGTDGSASRDPLRDPISEVLDELDLEEGSDERAVFLDRVARSMAAAGRPDAAARVYPQDTAPQPAAEEGTPGTEDDGSDGGPAADPPDSTTAAPPAAPAEPSPESASGAGPNGQGRPPFSFWDAPSPAPDERNGYPSPPDTDPGSALDA</sequence>
<evidence type="ECO:0000313" key="4">
    <source>
        <dbReference type="Proteomes" id="UP001291653"/>
    </source>
</evidence>
<feature type="region of interest" description="Disordered" evidence="1">
    <location>
        <begin position="267"/>
        <end position="294"/>
    </location>
</feature>
<keyword evidence="2" id="KW-0472">Membrane</keyword>
<keyword evidence="2" id="KW-0812">Transmembrane</keyword>
<dbReference type="Proteomes" id="UP001291653">
    <property type="component" value="Unassembled WGS sequence"/>
</dbReference>
<feature type="transmembrane region" description="Helical" evidence="2">
    <location>
        <begin position="32"/>
        <end position="49"/>
    </location>
</feature>
<evidence type="ECO:0000256" key="2">
    <source>
        <dbReference type="SAM" id="Phobius"/>
    </source>
</evidence>
<reference evidence="3 4" key="1">
    <citation type="submission" date="2022-10" db="EMBL/GenBank/DDBJ databases">
        <title>Draft genome sequence of Streptomyces sp. YSPA8.</title>
        <authorList>
            <person name="Moriuchi R."/>
            <person name="Dohra H."/>
            <person name="Yamamura H."/>
            <person name="Kodani S."/>
        </authorList>
    </citation>
    <scope>NUCLEOTIDE SEQUENCE [LARGE SCALE GENOMIC DNA]</scope>
    <source>
        <strain evidence="3 4">YSPA8</strain>
    </source>
</reference>
<organism evidence="3 4">
    <name type="scientific">Streptomyces yaizuensis</name>
    <dbReference type="NCBI Taxonomy" id="2989713"/>
    <lineage>
        <taxon>Bacteria</taxon>
        <taxon>Bacillati</taxon>
        <taxon>Actinomycetota</taxon>
        <taxon>Actinomycetes</taxon>
        <taxon>Kitasatosporales</taxon>
        <taxon>Streptomycetaceae</taxon>
        <taxon>Streptomyces</taxon>
    </lineage>
</organism>
<accession>A0ABQ5NU12</accession>
<name>A0ABQ5NU12_9ACTN</name>
<dbReference type="EMBL" id="BSBI01000002">
    <property type="protein sequence ID" value="GLF93638.1"/>
    <property type="molecule type" value="Genomic_DNA"/>
</dbReference>
<comment type="caution">
    <text evidence="3">The sequence shown here is derived from an EMBL/GenBank/DDBJ whole genome shotgun (WGS) entry which is preliminary data.</text>
</comment>
<proteinExistence type="predicted"/>
<keyword evidence="2" id="KW-1133">Transmembrane helix</keyword>